<dbReference type="RefSeq" id="WP_244516539.1">
    <property type="nucleotide sequence ID" value="NZ_FOJN01000012.1"/>
</dbReference>
<evidence type="ECO:0000313" key="2">
    <source>
        <dbReference type="Proteomes" id="UP000182054"/>
    </source>
</evidence>
<dbReference type="PANTHER" id="PTHR39186">
    <property type="entry name" value="DUF2071 FAMILY PROTEIN"/>
    <property type="match status" value="1"/>
</dbReference>
<dbReference type="PANTHER" id="PTHR39186:SF1">
    <property type="entry name" value="DUF2071 DOMAIN-CONTAINING PROTEIN"/>
    <property type="match status" value="1"/>
</dbReference>
<proteinExistence type="predicted"/>
<dbReference type="Gene3D" id="2.40.400.10">
    <property type="entry name" value="Acetoacetate decarboxylase-like"/>
    <property type="match status" value="1"/>
</dbReference>
<dbReference type="GeneID" id="85486826"/>
<name>A0A1I0U2J2_9NOCA</name>
<dbReference type="InterPro" id="IPR023375">
    <property type="entry name" value="ADC_dom_sf"/>
</dbReference>
<dbReference type="InterPro" id="IPR018644">
    <property type="entry name" value="DUF2071"/>
</dbReference>
<dbReference type="AlphaFoldDB" id="A0A1I0U2J2"/>
<dbReference type="Proteomes" id="UP000182054">
    <property type="component" value="Unassembled WGS sequence"/>
</dbReference>
<evidence type="ECO:0008006" key="3">
    <source>
        <dbReference type="Google" id="ProtNLM"/>
    </source>
</evidence>
<accession>A0A1I0U2J2</accession>
<organism evidence="1 2">
    <name type="scientific">Rhodococcoides kroppenstedtii</name>
    <dbReference type="NCBI Taxonomy" id="293050"/>
    <lineage>
        <taxon>Bacteria</taxon>
        <taxon>Bacillati</taxon>
        <taxon>Actinomycetota</taxon>
        <taxon>Actinomycetes</taxon>
        <taxon>Mycobacteriales</taxon>
        <taxon>Nocardiaceae</taxon>
        <taxon>Rhodococcoides</taxon>
    </lineage>
</organism>
<dbReference type="EMBL" id="FOJN01000012">
    <property type="protein sequence ID" value="SFA58265.1"/>
    <property type="molecule type" value="Genomic_DNA"/>
</dbReference>
<protein>
    <recommendedName>
        <fullName evidence="3">DUF2071 domain-containing protein</fullName>
    </recommendedName>
</protein>
<sequence>MGDGAGRPRPDRGPRLWPRPPILPRPVLLDQRWERLLFLHWRVDTDRVAPLLPAGVVPDEFDGSTWVGLIGFHMVGAGPGYGLPVPYLGTFGEINVRLYSRDGDGRRGVVFRSLEATRLAVVLGTNLAGVPYRFSRIGIADDGVVFGYASSRLAPPHRGAATDFAVRRGSRDRSDDPLAVFLTARWGMHTAVAGRPIYVPNTHRRWPLYDAEVVRLRDDLVAAAGLPGVANRPPDSVLWSPGVRTQFGRPFRVTPA</sequence>
<reference evidence="1 2" key="1">
    <citation type="submission" date="2016-10" db="EMBL/GenBank/DDBJ databases">
        <authorList>
            <person name="de Groot N.N."/>
        </authorList>
    </citation>
    <scope>NUCLEOTIDE SEQUENCE [LARGE SCALE GENOMIC DNA]</scope>
    <source>
        <strain evidence="1 2">DSM 44908</strain>
    </source>
</reference>
<evidence type="ECO:0000313" key="1">
    <source>
        <dbReference type="EMBL" id="SFA58265.1"/>
    </source>
</evidence>
<dbReference type="SUPFAM" id="SSF160104">
    <property type="entry name" value="Acetoacetate decarboxylase-like"/>
    <property type="match status" value="1"/>
</dbReference>
<dbReference type="Pfam" id="PF09844">
    <property type="entry name" value="DUF2071"/>
    <property type="match status" value="1"/>
</dbReference>
<gene>
    <name evidence="1" type="ORF">SAMN05444374_11278</name>
</gene>